<dbReference type="CDD" id="cd03789">
    <property type="entry name" value="GT9_LPS_heptosyltransferase"/>
    <property type="match status" value="1"/>
</dbReference>
<dbReference type="GO" id="GO:0008713">
    <property type="term" value="F:ADP-heptose-lipopolysaccharide heptosyltransferase activity"/>
    <property type="evidence" value="ECO:0007669"/>
    <property type="project" value="TreeGrafter"/>
</dbReference>
<accession>A0A6L9Y5L2</accession>
<name>A0A6L9Y5L2_9BURK</name>
<evidence type="ECO:0000313" key="3">
    <source>
        <dbReference type="EMBL" id="NEN75094.1"/>
    </source>
</evidence>
<dbReference type="PANTHER" id="PTHR30160">
    <property type="entry name" value="TETRAACYLDISACCHARIDE 4'-KINASE-RELATED"/>
    <property type="match status" value="1"/>
</dbReference>
<dbReference type="GO" id="GO:0009244">
    <property type="term" value="P:lipopolysaccharide core region biosynthetic process"/>
    <property type="evidence" value="ECO:0007669"/>
    <property type="project" value="TreeGrafter"/>
</dbReference>
<dbReference type="InterPro" id="IPR051199">
    <property type="entry name" value="LPS_LOS_Heptosyltrfase"/>
</dbReference>
<dbReference type="AlphaFoldDB" id="A0A6L9Y5L2"/>
<evidence type="ECO:0000313" key="4">
    <source>
        <dbReference type="Proteomes" id="UP000477651"/>
    </source>
</evidence>
<dbReference type="Pfam" id="PF01075">
    <property type="entry name" value="Glyco_transf_9"/>
    <property type="match status" value="1"/>
</dbReference>
<dbReference type="EMBL" id="JAAGYR010000003">
    <property type="protein sequence ID" value="NEN75094.1"/>
    <property type="molecule type" value="Genomic_DNA"/>
</dbReference>
<dbReference type="InterPro" id="IPR002201">
    <property type="entry name" value="Glyco_trans_9"/>
</dbReference>
<evidence type="ECO:0000256" key="1">
    <source>
        <dbReference type="ARBA" id="ARBA00022676"/>
    </source>
</evidence>
<keyword evidence="2 3" id="KW-0808">Transferase</keyword>
<dbReference type="SUPFAM" id="SSF53756">
    <property type="entry name" value="UDP-Glycosyltransferase/glycogen phosphorylase"/>
    <property type="match status" value="1"/>
</dbReference>
<evidence type="ECO:0000256" key="2">
    <source>
        <dbReference type="ARBA" id="ARBA00022679"/>
    </source>
</evidence>
<proteinExistence type="predicted"/>
<protein>
    <submittedName>
        <fullName evidence="3">Glycosyltransferase family 9 protein</fullName>
    </submittedName>
</protein>
<reference evidence="3 4" key="1">
    <citation type="submission" date="2020-02" db="EMBL/GenBank/DDBJ databases">
        <title>Pelistega sp. NLN82 were isolated from wild rodents of the Hainan Island.</title>
        <authorList>
            <person name="Niu N."/>
            <person name="Zhou J."/>
        </authorList>
    </citation>
    <scope>NUCLEOTIDE SEQUENCE [LARGE SCALE GENOMIC DNA]</scope>
    <source>
        <strain evidence="3 4">NLN82</strain>
    </source>
</reference>
<dbReference type="PANTHER" id="PTHR30160:SF15">
    <property type="entry name" value="GLYCOSYLTRANSFERASE HI_0523-RELATED"/>
    <property type="match status" value="1"/>
</dbReference>
<organism evidence="3 4">
    <name type="scientific">Pelistega ratti</name>
    <dbReference type="NCBI Taxonomy" id="2652177"/>
    <lineage>
        <taxon>Bacteria</taxon>
        <taxon>Pseudomonadati</taxon>
        <taxon>Pseudomonadota</taxon>
        <taxon>Betaproteobacteria</taxon>
        <taxon>Burkholderiales</taxon>
        <taxon>Alcaligenaceae</taxon>
        <taxon>Pelistega</taxon>
    </lineage>
</organism>
<comment type="caution">
    <text evidence="3">The sequence shown here is derived from an EMBL/GenBank/DDBJ whole genome shotgun (WGS) entry which is preliminary data.</text>
</comment>
<dbReference type="GO" id="GO:0005829">
    <property type="term" value="C:cytosol"/>
    <property type="evidence" value="ECO:0007669"/>
    <property type="project" value="TreeGrafter"/>
</dbReference>
<sequence length="339" mass="38329">MKKLLLVRNDKLGDFMLAWPAFALLKQSAPDWHLTALVPAYTAPLAKICPYIDEVIIDTKDKVEMLKIINIAQFDAVINFFSNTYNASLMFKARIPFRMAPATKIIQFLYNHRVVQRRSQSAKPEFVYNMDLARAFLEKQNIAPKEPKSPYLQFSPDVISQQKDKLSTSLRITQNLPWIFVHAGSGGSANNLTLEQYAHLITQIQKEIHCVVILSAGPAEIEKIKQLYTLLTHQKNIVIYDKNDGLTDFAQSLACASIFIAGSTGPLHICGALNIPTIGFYPSKRSATPLRWQPINEENRHLAFAAKEGKATEDDLTSIDMEKVIKESMPFIRQWCSFI</sequence>
<keyword evidence="4" id="KW-1185">Reference proteome</keyword>
<keyword evidence="1" id="KW-0328">Glycosyltransferase</keyword>
<gene>
    <name evidence="3" type="ORF">F9B74_01970</name>
</gene>
<dbReference type="Gene3D" id="3.40.50.2000">
    <property type="entry name" value="Glycogen Phosphorylase B"/>
    <property type="match status" value="2"/>
</dbReference>
<dbReference type="Proteomes" id="UP000477651">
    <property type="component" value="Unassembled WGS sequence"/>
</dbReference>